<dbReference type="Gene3D" id="3.30.470.20">
    <property type="entry name" value="ATP-grasp fold, B domain"/>
    <property type="match status" value="1"/>
</dbReference>
<dbReference type="Proteomes" id="UP000051922">
    <property type="component" value="Unassembled WGS sequence"/>
</dbReference>
<accession>A0A0R1U7Z1</accession>
<gene>
    <name evidence="2" type="ORF">FC50_GL002304</name>
</gene>
<dbReference type="GO" id="GO:0018169">
    <property type="term" value="F:ribosomal S6-glutamic acid ligase activity"/>
    <property type="evidence" value="ECO:0007669"/>
    <property type="project" value="TreeGrafter"/>
</dbReference>
<dbReference type="PATRIC" id="fig|1423783.4.peg.2356"/>
<dbReference type="GO" id="GO:0009432">
    <property type="term" value="P:SOS response"/>
    <property type="evidence" value="ECO:0007669"/>
    <property type="project" value="TreeGrafter"/>
</dbReference>
<feature type="domain" description="MvdD-like pre-ATP grasp" evidence="1">
    <location>
        <begin position="48"/>
        <end position="162"/>
    </location>
</feature>
<dbReference type="GO" id="GO:0005737">
    <property type="term" value="C:cytoplasm"/>
    <property type="evidence" value="ECO:0007669"/>
    <property type="project" value="TreeGrafter"/>
</dbReference>
<proteinExistence type="predicted"/>
<reference evidence="2 3" key="1">
    <citation type="journal article" date="2015" name="Genome Announc.">
        <title>Expanding the biotechnology potential of lactobacilli through comparative genomics of 213 strains and associated genera.</title>
        <authorList>
            <person name="Sun Z."/>
            <person name="Harris H.M."/>
            <person name="McCann A."/>
            <person name="Guo C."/>
            <person name="Argimon S."/>
            <person name="Zhang W."/>
            <person name="Yang X."/>
            <person name="Jeffery I.B."/>
            <person name="Cooney J.C."/>
            <person name="Kagawa T.F."/>
            <person name="Liu W."/>
            <person name="Song Y."/>
            <person name="Salvetti E."/>
            <person name="Wrobel A."/>
            <person name="Rasinkangas P."/>
            <person name="Parkhill J."/>
            <person name="Rea M.C."/>
            <person name="O'Sullivan O."/>
            <person name="Ritari J."/>
            <person name="Douillard F.P."/>
            <person name="Paul Ross R."/>
            <person name="Yang R."/>
            <person name="Briner A.E."/>
            <person name="Felis G.E."/>
            <person name="de Vos W.M."/>
            <person name="Barrangou R."/>
            <person name="Klaenhammer T.R."/>
            <person name="Caufield P.W."/>
            <person name="Cui Y."/>
            <person name="Zhang H."/>
            <person name="O'Toole P.W."/>
        </authorList>
    </citation>
    <scope>NUCLEOTIDE SEQUENCE [LARGE SCALE GENOMIC DNA]</scope>
    <source>
        <strain evidence="2 3">DSM 15945</strain>
    </source>
</reference>
<protein>
    <recommendedName>
        <fullName evidence="1">MvdD-like pre-ATP grasp domain-containing protein</fullName>
    </recommendedName>
</protein>
<dbReference type="Pfam" id="PF21068">
    <property type="entry name" value="ATPgraspMvdD"/>
    <property type="match status" value="1"/>
</dbReference>
<evidence type="ECO:0000259" key="1">
    <source>
        <dbReference type="Pfam" id="PF21068"/>
    </source>
</evidence>
<dbReference type="RefSeq" id="WP_056956296.1">
    <property type="nucleotide sequence ID" value="NZ_AZFJ01000019.1"/>
</dbReference>
<dbReference type="OrthoDB" id="9807469at2"/>
<name>A0A0R1U7Z1_9LACO</name>
<evidence type="ECO:0000313" key="3">
    <source>
        <dbReference type="Proteomes" id="UP000051922"/>
    </source>
</evidence>
<evidence type="ECO:0000313" key="2">
    <source>
        <dbReference type="EMBL" id="KRL87546.1"/>
    </source>
</evidence>
<organism evidence="2 3">
    <name type="scientific">Lacticaseibacillus pantheris DSM 15945 = JCM 12539 = NBRC 106106</name>
    <dbReference type="NCBI Taxonomy" id="1423783"/>
    <lineage>
        <taxon>Bacteria</taxon>
        <taxon>Bacillati</taxon>
        <taxon>Bacillota</taxon>
        <taxon>Bacilli</taxon>
        <taxon>Lactobacillales</taxon>
        <taxon>Lactobacillaceae</taxon>
        <taxon>Lacticaseibacillus</taxon>
    </lineage>
</organism>
<dbReference type="STRING" id="1423783.FC50_GL002304"/>
<dbReference type="SUPFAM" id="SSF56059">
    <property type="entry name" value="Glutathione synthetase ATP-binding domain-like"/>
    <property type="match status" value="1"/>
</dbReference>
<sequence>MSNFKSLVLRNNTGIDDLLPRQQDRDFLHRIYNSKPALLKGINTKSIVLILTRIEDPEVDRVATMLIQSGYGYLRINAEQLINEVTVSVSFDGGNVDGYVESMGERVEIENIAFIWRRHFHSDSFSLEGYSQVESYYIRDNWISLVNSLRSLPDVRWFNDPESEDLATKPVQLMVAAQDNIDVPQTVITNSPVGVGKFLDRNSLAFVKAVHHHFVEYPRDELNNAYGFLIDKHKKILDSEIAVVPTTFQRKISNASEIRVFYINGIFFCGRYHDIQNPDWHLDGVGDIEVVPTDLDTSIKSKLSGLMAKLGLNYGAIDLLITDNKWYLLEVNQWGDWLWMQAKTGQKITEAVTQYIIDTGLKADSSLLSKTK</sequence>
<dbReference type="EMBL" id="AZFJ01000019">
    <property type="protein sequence ID" value="KRL87546.1"/>
    <property type="molecule type" value="Genomic_DNA"/>
</dbReference>
<comment type="caution">
    <text evidence="2">The sequence shown here is derived from an EMBL/GenBank/DDBJ whole genome shotgun (WGS) entry which is preliminary data.</text>
</comment>
<dbReference type="InterPro" id="IPR048936">
    <property type="entry name" value="MvdD-like_ATPgrasp"/>
</dbReference>
<dbReference type="PANTHER" id="PTHR21621:SF0">
    <property type="entry name" value="BETA-CITRYLGLUTAMATE SYNTHASE B-RELATED"/>
    <property type="match status" value="1"/>
</dbReference>
<dbReference type="AlphaFoldDB" id="A0A0R1U7Z1"/>
<keyword evidence="3" id="KW-1185">Reference proteome</keyword>
<dbReference type="PANTHER" id="PTHR21621">
    <property type="entry name" value="RIBOSOMAL PROTEIN S6 MODIFICATION PROTEIN"/>
    <property type="match status" value="1"/>
</dbReference>